<evidence type="ECO:0000313" key="2">
    <source>
        <dbReference type="EMBL" id="KAL1386771.1"/>
    </source>
</evidence>
<evidence type="ECO:0000256" key="1">
    <source>
        <dbReference type="SAM" id="SignalP"/>
    </source>
</evidence>
<evidence type="ECO:0000313" key="3">
    <source>
        <dbReference type="Proteomes" id="UP001562425"/>
    </source>
</evidence>
<reference evidence="2 3" key="1">
    <citation type="submission" date="2024-05" db="EMBL/GenBank/DDBJ databases">
        <title>Culex pipiens pipiens assembly and annotation.</title>
        <authorList>
            <person name="Alout H."/>
            <person name="Durand T."/>
        </authorList>
    </citation>
    <scope>NUCLEOTIDE SEQUENCE [LARGE SCALE GENOMIC DNA]</scope>
    <source>
        <strain evidence="2">HA-2024</strain>
        <tissue evidence="2">Whole body</tissue>
    </source>
</reference>
<organism evidence="2 3">
    <name type="scientific">Culex pipiens pipiens</name>
    <name type="common">Northern house mosquito</name>
    <dbReference type="NCBI Taxonomy" id="38569"/>
    <lineage>
        <taxon>Eukaryota</taxon>
        <taxon>Metazoa</taxon>
        <taxon>Ecdysozoa</taxon>
        <taxon>Arthropoda</taxon>
        <taxon>Hexapoda</taxon>
        <taxon>Insecta</taxon>
        <taxon>Pterygota</taxon>
        <taxon>Neoptera</taxon>
        <taxon>Endopterygota</taxon>
        <taxon>Diptera</taxon>
        <taxon>Nematocera</taxon>
        <taxon>Culicoidea</taxon>
        <taxon>Culicidae</taxon>
        <taxon>Culicinae</taxon>
        <taxon>Culicini</taxon>
        <taxon>Culex</taxon>
        <taxon>Culex</taxon>
    </lineage>
</organism>
<dbReference type="Proteomes" id="UP001562425">
    <property type="component" value="Unassembled WGS sequence"/>
</dbReference>
<comment type="caution">
    <text evidence="2">The sequence shown here is derived from an EMBL/GenBank/DDBJ whole genome shotgun (WGS) entry which is preliminary data.</text>
</comment>
<feature type="signal peptide" evidence="1">
    <location>
        <begin position="1"/>
        <end position="19"/>
    </location>
</feature>
<keyword evidence="1" id="KW-0732">Signal</keyword>
<name>A0ABD1D0W2_CULPP</name>
<feature type="chain" id="PRO_5044813611" evidence="1">
    <location>
        <begin position="20"/>
        <end position="534"/>
    </location>
</feature>
<proteinExistence type="predicted"/>
<accession>A0ABD1D0W2</accession>
<gene>
    <name evidence="2" type="ORF">pipiens_003271</name>
</gene>
<protein>
    <submittedName>
        <fullName evidence="2">Uncharacterized protein</fullName>
    </submittedName>
</protein>
<sequence>MKSFVIFSIVLVGMTAVLADRPKSETVISTVKTLRPRYREIQDFVIHTLSDARLSSSEKLNVFHEDVLVVKETFVLDAIKKENKLLYQINNQPASVNSGCLDFVRSLADSVMNLAGTAYSGCISDANTALTAEISKFYAAMQKDESDYLGIGLLNVFKDENIFYNPDSILSKLSSKSGELEQYPTALYDEVNAWVSQLGVTMDNLERSYITCMTDGEQRLKIGMELAHDNMMATCKAVEVPSAPESLPGQISPEQSIPEDFKQYQQNYPVASIPQAPVFRGTPMFPRAIFICLAALAATTVYGQREASLAVIETMKSLQPLYKDLQDHVVNQLTGVKLKGSELISLLHEDVVETKEKFVLAAVDEEGQVLDIISAQPETVNPACLAFVRSSADLNVNLAGISYTNCIKQVDESFNETLYSFYGSLQDGESLLTVARLFDMFEGENIFHDPESLIEKLNARREELSRDPVDFDDELAEHVEGFGEDLEALKERYEECLDEGVGLLNMALNMVRTQIVQICLGQLEPTAEEPNEDD</sequence>
<keyword evidence="3" id="KW-1185">Reference proteome</keyword>
<dbReference type="AlphaFoldDB" id="A0ABD1D0W2"/>
<dbReference type="EMBL" id="JBEHCU010008205">
    <property type="protein sequence ID" value="KAL1386771.1"/>
    <property type="molecule type" value="Genomic_DNA"/>
</dbReference>